<dbReference type="InterPro" id="IPR043519">
    <property type="entry name" value="NT_sf"/>
</dbReference>
<protein>
    <submittedName>
        <fullName evidence="1">Uncharacterized protein</fullName>
    </submittedName>
</protein>
<accession>A0A8J2RNE9</accession>
<proteinExistence type="predicted"/>
<evidence type="ECO:0000313" key="1">
    <source>
        <dbReference type="EMBL" id="CAH0102753.1"/>
    </source>
</evidence>
<dbReference type="AlphaFoldDB" id="A0A8J2RNE9"/>
<name>A0A8J2RNE9_9CRUS</name>
<evidence type="ECO:0000313" key="2">
    <source>
        <dbReference type="Proteomes" id="UP000789390"/>
    </source>
</evidence>
<sequence>MNGLVVAGKDVGIPVAFRNVVFPAAPTADSAKTAAPNGPASPQWTLKTVVKVGLLSKGLLLKEDRVVQLVALCSKPYRLINCWIELSTRLYQPTSL</sequence>
<comment type="caution">
    <text evidence="1">The sequence shown here is derived from an EMBL/GenBank/DDBJ whole genome shotgun (WGS) entry which is preliminary data.</text>
</comment>
<dbReference type="EMBL" id="CAKKLH010000091">
    <property type="protein sequence ID" value="CAH0102753.1"/>
    <property type="molecule type" value="Genomic_DNA"/>
</dbReference>
<dbReference type="Gene3D" id="3.30.460.10">
    <property type="entry name" value="Beta Polymerase, domain 2"/>
    <property type="match status" value="1"/>
</dbReference>
<gene>
    <name evidence="1" type="ORF">DGAL_LOCUS5271</name>
</gene>
<organism evidence="1 2">
    <name type="scientific">Daphnia galeata</name>
    <dbReference type="NCBI Taxonomy" id="27404"/>
    <lineage>
        <taxon>Eukaryota</taxon>
        <taxon>Metazoa</taxon>
        <taxon>Ecdysozoa</taxon>
        <taxon>Arthropoda</taxon>
        <taxon>Crustacea</taxon>
        <taxon>Branchiopoda</taxon>
        <taxon>Diplostraca</taxon>
        <taxon>Cladocera</taxon>
        <taxon>Anomopoda</taxon>
        <taxon>Daphniidae</taxon>
        <taxon>Daphnia</taxon>
    </lineage>
</organism>
<dbReference type="Proteomes" id="UP000789390">
    <property type="component" value="Unassembled WGS sequence"/>
</dbReference>
<keyword evidence="2" id="KW-1185">Reference proteome</keyword>
<reference evidence="1" key="1">
    <citation type="submission" date="2021-11" db="EMBL/GenBank/DDBJ databases">
        <authorList>
            <person name="Schell T."/>
        </authorList>
    </citation>
    <scope>NUCLEOTIDE SEQUENCE</scope>
    <source>
        <strain evidence="1">M5</strain>
    </source>
</reference>